<evidence type="ECO:0000256" key="8">
    <source>
        <dbReference type="ARBA" id="ARBA00023163"/>
    </source>
</evidence>
<organism evidence="13">
    <name type="scientific">Trichophyton rubrum CBS 288.86</name>
    <dbReference type="NCBI Taxonomy" id="1215330"/>
    <lineage>
        <taxon>Eukaryota</taxon>
        <taxon>Fungi</taxon>
        <taxon>Dikarya</taxon>
        <taxon>Ascomycota</taxon>
        <taxon>Pezizomycotina</taxon>
        <taxon>Eurotiomycetes</taxon>
        <taxon>Eurotiomycetidae</taxon>
        <taxon>Onygenales</taxon>
        <taxon>Arthrodermataceae</taxon>
        <taxon>Trichophyton</taxon>
    </lineage>
</organism>
<evidence type="ECO:0000256" key="5">
    <source>
        <dbReference type="ARBA" id="ARBA00022833"/>
    </source>
</evidence>
<feature type="compositionally biased region" description="Polar residues" evidence="11">
    <location>
        <begin position="129"/>
        <end position="145"/>
    </location>
</feature>
<dbReference type="Gene3D" id="3.30.160.60">
    <property type="entry name" value="Classic Zinc Finger"/>
    <property type="match status" value="4"/>
</dbReference>
<feature type="domain" description="C2H2-type" evidence="12">
    <location>
        <begin position="97"/>
        <end position="127"/>
    </location>
</feature>
<dbReference type="SMART" id="SM00355">
    <property type="entry name" value="ZnF_C2H2"/>
    <property type="match status" value="4"/>
</dbReference>
<evidence type="ECO:0000259" key="12">
    <source>
        <dbReference type="PROSITE" id="PS50157"/>
    </source>
</evidence>
<dbReference type="PANTHER" id="PTHR14003">
    <property type="entry name" value="TRANSCRIPTIONAL REPRESSOR PROTEIN YY"/>
    <property type="match status" value="1"/>
</dbReference>
<keyword evidence="5" id="KW-0862">Zinc</keyword>
<feature type="domain" description="C2H2-type" evidence="12">
    <location>
        <begin position="67"/>
        <end position="96"/>
    </location>
</feature>
<dbReference type="PROSITE" id="PS00028">
    <property type="entry name" value="ZINC_FINGER_C2H2_1"/>
    <property type="match status" value="4"/>
</dbReference>
<evidence type="ECO:0000256" key="4">
    <source>
        <dbReference type="ARBA" id="ARBA00022771"/>
    </source>
</evidence>
<feature type="domain" description="C2H2-type" evidence="12">
    <location>
        <begin position="7"/>
        <end position="36"/>
    </location>
</feature>
<dbReference type="EMBL" id="KK207734">
    <property type="protein sequence ID" value="EZF55863.1"/>
    <property type="molecule type" value="Genomic_DNA"/>
</dbReference>
<reference evidence="13" key="1">
    <citation type="submission" date="2014-02" db="EMBL/GenBank/DDBJ databases">
        <title>The Genome Sequence of Trichophyton rubrum (morphotype fischeri) CBS 288.86.</title>
        <authorList>
            <consortium name="The Broad Institute Genomics Platform"/>
            <person name="Cuomo C.A."/>
            <person name="White T.C."/>
            <person name="Graser Y."/>
            <person name="Martinez-Rossi N."/>
            <person name="Heitman J."/>
            <person name="Young S.K."/>
            <person name="Zeng Q."/>
            <person name="Gargeya S."/>
            <person name="Abouelleil A."/>
            <person name="Alvarado L."/>
            <person name="Chapman S.B."/>
            <person name="Gainer-Dewar J."/>
            <person name="Goldberg J."/>
            <person name="Griggs A."/>
            <person name="Gujja S."/>
            <person name="Hansen M."/>
            <person name="Howarth C."/>
            <person name="Imamovic A."/>
            <person name="Larimer J."/>
            <person name="Martinez D."/>
            <person name="Murphy C."/>
            <person name="Pearson M.D."/>
            <person name="Persinoti G."/>
            <person name="Poon T."/>
            <person name="Priest M."/>
            <person name="Roberts A.D."/>
            <person name="Saif S."/>
            <person name="Shea T.D."/>
            <person name="Sykes S.N."/>
            <person name="Wortman J."/>
            <person name="Nusbaum C."/>
            <person name="Birren B."/>
        </authorList>
    </citation>
    <scope>NUCLEOTIDE SEQUENCE [LARGE SCALE GENOMIC DNA]</scope>
    <source>
        <strain evidence="13">CBS 288.86</strain>
    </source>
</reference>
<dbReference type="Proteomes" id="UP000023758">
    <property type="component" value="Unassembled WGS sequence"/>
</dbReference>
<name>A0A022WCP0_TRIRU</name>
<dbReference type="InterPro" id="IPR036236">
    <property type="entry name" value="Znf_C2H2_sf"/>
</dbReference>
<comment type="similarity">
    <text evidence="1">Belongs to the krueppel C2H2-type zinc-finger protein family.</text>
</comment>
<feature type="compositionally biased region" description="Low complexity" evidence="11">
    <location>
        <begin position="151"/>
        <end position="195"/>
    </location>
</feature>
<dbReference type="AlphaFoldDB" id="A0A022WCP0"/>
<evidence type="ECO:0000256" key="10">
    <source>
        <dbReference type="PROSITE-ProRule" id="PRU00042"/>
    </source>
</evidence>
<dbReference type="HOGENOM" id="CLU_079429_0_0_1"/>
<sequence length="345" mass="39099">MPRTRSFPCSWVSCKKVFNRKSDLCRHYRIHTNERPYRCNFPNCTKSFIQRSALTVHSRTHTGEKPHVCNFANCSKAFSDSSSLARHRRIHTGRRPYKCLEPTCDRSFCRKTTLTKHQSRSHQPEAVSPSAQSCESELYSQQAQHPMSMMSQSPQVPQHQLQSQQSQPQEQQLQSQPQHLQSQPRPQQHSPYQQQHSPVIAVPVADYFHHAQAQPTTVHSIPISAEQSILPPQVHYVTTGMIPSQIPRYDIPITTSASVSTPTSMDHLAYHHSVSVSMPQQQRIQAPQPVPIPHQADGGLQVLPVVAGGAGGQYMKEFDQMKHGQQRFFGSAFPEQMNWEFLGLS</sequence>
<dbReference type="PANTHER" id="PTHR14003:SF22">
    <property type="entry name" value="FINGER DOMAIN PROTEIN, PUTATIVE (AFU_ORTHOLOGUE AFUA_4G11480)-RELATED"/>
    <property type="match status" value="1"/>
</dbReference>
<dbReference type="GO" id="GO:0008270">
    <property type="term" value="F:zinc ion binding"/>
    <property type="evidence" value="ECO:0007669"/>
    <property type="project" value="UniProtKB-KW"/>
</dbReference>
<dbReference type="SUPFAM" id="SSF57667">
    <property type="entry name" value="beta-beta-alpha zinc fingers"/>
    <property type="match status" value="2"/>
</dbReference>
<evidence type="ECO:0000256" key="11">
    <source>
        <dbReference type="SAM" id="MobiDB-lite"/>
    </source>
</evidence>
<accession>A0A022WCP0</accession>
<dbReference type="FunFam" id="3.30.160.60:FF:000125">
    <property type="entry name" value="Putative zinc finger protein 143"/>
    <property type="match status" value="1"/>
</dbReference>
<evidence type="ECO:0000313" key="13">
    <source>
        <dbReference type="EMBL" id="EZF55863.1"/>
    </source>
</evidence>
<dbReference type="PROSITE" id="PS50157">
    <property type="entry name" value="ZINC_FINGER_C2H2_2"/>
    <property type="match status" value="4"/>
</dbReference>
<dbReference type="FunFam" id="3.30.160.60:FF:000608">
    <property type="entry name" value="zinc finger protein 286A isoform X1"/>
    <property type="match status" value="1"/>
</dbReference>
<dbReference type="GO" id="GO:0000785">
    <property type="term" value="C:chromatin"/>
    <property type="evidence" value="ECO:0007669"/>
    <property type="project" value="TreeGrafter"/>
</dbReference>
<feature type="region of interest" description="Disordered" evidence="11">
    <location>
        <begin position="115"/>
        <end position="195"/>
    </location>
</feature>
<dbReference type="GO" id="GO:0005667">
    <property type="term" value="C:transcription regulator complex"/>
    <property type="evidence" value="ECO:0007669"/>
    <property type="project" value="TreeGrafter"/>
</dbReference>
<evidence type="ECO:0000256" key="3">
    <source>
        <dbReference type="ARBA" id="ARBA00022737"/>
    </source>
</evidence>
<protein>
    <recommendedName>
        <fullName evidence="12">C2H2-type domain-containing protein</fullName>
    </recommendedName>
</protein>
<dbReference type="Pfam" id="PF00096">
    <property type="entry name" value="zf-C2H2"/>
    <property type="match status" value="4"/>
</dbReference>
<keyword evidence="4 10" id="KW-0863">Zinc-finger</keyword>
<keyword evidence="7" id="KW-0238">DNA-binding</keyword>
<gene>
    <name evidence="13" type="ORF">H103_01636</name>
</gene>
<keyword evidence="2" id="KW-0479">Metal-binding</keyword>
<dbReference type="OrthoDB" id="3437960at2759"/>
<evidence type="ECO:0000256" key="1">
    <source>
        <dbReference type="ARBA" id="ARBA00006991"/>
    </source>
</evidence>
<keyword evidence="3" id="KW-0677">Repeat</keyword>
<dbReference type="GO" id="GO:0000978">
    <property type="term" value="F:RNA polymerase II cis-regulatory region sequence-specific DNA binding"/>
    <property type="evidence" value="ECO:0007669"/>
    <property type="project" value="TreeGrafter"/>
</dbReference>
<keyword evidence="6" id="KW-0805">Transcription regulation</keyword>
<proteinExistence type="inferred from homology"/>
<keyword evidence="8" id="KW-0804">Transcription</keyword>
<evidence type="ECO:0000256" key="6">
    <source>
        <dbReference type="ARBA" id="ARBA00023015"/>
    </source>
</evidence>
<feature type="domain" description="C2H2-type" evidence="12">
    <location>
        <begin position="37"/>
        <end position="66"/>
    </location>
</feature>
<evidence type="ECO:0000256" key="9">
    <source>
        <dbReference type="ARBA" id="ARBA00023242"/>
    </source>
</evidence>
<dbReference type="InterPro" id="IPR013087">
    <property type="entry name" value="Znf_C2H2_type"/>
</dbReference>
<dbReference type="GO" id="GO:0000981">
    <property type="term" value="F:DNA-binding transcription factor activity, RNA polymerase II-specific"/>
    <property type="evidence" value="ECO:0007669"/>
    <property type="project" value="UniProtKB-ARBA"/>
</dbReference>
<keyword evidence="9" id="KW-0539">Nucleus</keyword>
<evidence type="ECO:0000256" key="7">
    <source>
        <dbReference type="ARBA" id="ARBA00023125"/>
    </source>
</evidence>
<evidence type="ECO:0000256" key="2">
    <source>
        <dbReference type="ARBA" id="ARBA00022723"/>
    </source>
</evidence>